<keyword evidence="1" id="KW-0732">Signal</keyword>
<dbReference type="EMBL" id="GBRH01267435">
    <property type="protein sequence ID" value="JAD30460.1"/>
    <property type="molecule type" value="Transcribed_RNA"/>
</dbReference>
<organism evidence="2">
    <name type="scientific">Arundo donax</name>
    <name type="common">Giant reed</name>
    <name type="synonym">Donax arundinaceus</name>
    <dbReference type="NCBI Taxonomy" id="35708"/>
    <lineage>
        <taxon>Eukaryota</taxon>
        <taxon>Viridiplantae</taxon>
        <taxon>Streptophyta</taxon>
        <taxon>Embryophyta</taxon>
        <taxon>Tracheophyta</taxon>
        <taxon>Spermatophyta</taxon>
        <taxon>Magnoliopsida</taxon>
        <taxon>Liliopsida</taxon>
        <taxon>Poales</taxon>
        <taxon>Poaceae</taxon>
        <taxon>PACMAD clade</taxon>
        <taxon>Arundinoideae</taxon>
        <taxon>Arundineae</taxon>
        <taxon>Arundo</taxon>
    </lineage>
</organism>
<name>A0A0A8Z131_ARUDO</name>
<evidence type="ECO:0000313" key="2">
    <source>
        <dbReference type="EMBL" id="JAD30460.1"/>
    </source>
</evidence>
<feature type="chain" id="PRO_5002059847" evidence="1">
    <location>
        <begin position="26"/>
        <end position="44"/>
    </location>
</feature>
<protein>
    <submittedName>
        <fullName evidence="2">Uncharacterized protein</fullName>
    </submittedName>
</protein>
<proteinExistence type="predicted"/>
<reference evidence="2" key="2">
    <citation type="journal article" date="2015" name="Data Brief">
        <title>Shoot transcriptome of the giant reed, Arundo donax.</title>
        <authorList>
            <person name="Barrero R.A."/>
            <person name="Guerrero F.D."/>
            <person name="Moolhuijzen P."/>
            <person name="Goolsby J.A."/>
            <person name="Tidwell J."/>
            <person name="Bellgard S.E."/>
            <person name="Bellgard M.I."/>
        </authorList>
    </citation>
    <scope>NUCLEOTIDE SEQUENCE</scope>
    <source>
        <tissue evidence="2">Shoot tissue taken approximately 20 cm above the soil surface</tissue>
    </source>
</reference>
<reference evidence="2" key="1">
    <citation type="submission" date="2014-09" db="EMBL/GenBank/DDBJ databases">
        <authorList>
            <person name="Magalhaes I.L.F."/>
            <person name="Oliveira U."/>
            <person name="Santos F.R."/>
            <person name="Vidigal T.H.D.A."/>
            <person name="Brescovit A.D."/>
            <person name="Santos A.J."/>
        </authorList>
    </citation>
    <scope>NUCLEOTIDE SEQUENCE</scope>
    <source>
        <tissue evidence="2">Shoot tissue taken approximately 20 cm above the soil surface</tissue>
    </source>
</reference>
<accession>A0A0A8Z131</accession>
<sequence length="44" mass="5094">MLVIMHFFLHLYFLLVELNGILVSAQCIHPYDARLTSMVPYNIG</sequence>
<dbReference type="AlphaFoldDB" id="A0A0A8Z131"/>
<feature type="signal peptide" evidence="1">
    <location>
        <begin position="1"/>
        <end position="25"/>
    </location>
</feature>
<evidence type="ECO:0000256" key="1">
    <source>
        <dbReference type="SAM" id="SignalP"/>
    </source>
</evidence>